<dbReference type="EMBL" id="QTSX02004620">
    <property type="protein sequence ID" value="KAJ9063845.1"/>
    <property type="molecule type" value="Genomic_DNA"/>
</dbReference>
<gene>
    <name evidence="1" type="ORF">DSO57_1036671</name>
</gene>
<name>A0ACC2SNI0_9FUNG</name>
<keyword evidence="2" id="KW-1185">Reference proteome</keyword>
<accession>A0ACC2SNI0</accession>
<sequence>MLPLLCWIFAAVVLGQKEFLAKFKELTGRGQKRFGPLTRVVAGKNANPFEYPFMVYFRLDKISDDDYLCGGTALNSHLVLTAAHCLHKNYVDRFSVHSHRHDKSVTPSKEKGGVHGLDSIVIHEKYDETGDAPQNDIAIAKLIQPMKISKFVLLPSATMKDPSLQADLTVVGWGLTYTGGEGSDVLQKAEHLHLTNSCFSRPELKKNTHLCATSEFGQDACTNDSGGPLLLPSGKSMVQIGIVSTGAACGVAAEPGIYTKLSGYAGWIQATSEKLNT</sequence>
<dbReference type="Proteomes" id="UP001165960">
    <property type="component" value="Unassembled WGS sequence"/>
</dbReference>
<evidence type="ECO:0000313" key="2">
    <source>
        <dbReference type="Proteomes" id="UP001165960"/>
    </source>
</evidence>
<protein>
    <submittedName>
        <fullName evidence="1">Uncharacterized protein</fullName>
    </submittedName>
</protein>
<organism evidence="1 2">
    <name type="scientific">Entomophthora muscae</name>
    <dbReference type="NCBI Taxonomy" id="34485"/>
    <lineage>
        <taxon>Eukaryota</taxon>
        <taxon>Fungi</taxon>
        <taxon>Fungi incertae sedis</taxon>
        <taxon>Zoopagomycota</taxon>
        <taxon>Entomophthoromycotina</taxon>
        <taxon>Entomophthoromycetes</taxon>
        <taxon>Entomophthorales</taxon>
        <taxon>Entomophthoraceae</taxon>
        <taxon>Entomophthora</taxon>
    </lineage>
</organism>
<reference evidence="1" key="1">
    <citation type="submission" date="2022-04" db="EMBL/GenBank/DDBJ databases">
        <title>Genome of the entomopathogenic fungus Entomophthora muscae.</title>
        <authorList>
            <person name="Elya C."/>
            <person name="Lovett B.R."/>
            <person name="Lee E."/>
            <person name="Macias A.M."/>
            <person name="Hajek A.E."/>
            <person name="De Bivort B.L."/>
            <person name="Kasson M.T."/>
            <person name="De Fine Licht H.H."/>
            <person name="Stajich J.E."/>
        </authorList>
    </citation>
    <scope>NUCLEOTIDE SEQUENCE</scope>
    <source>
        <strain evidence="1">Berkeley</strain>
    </source>
</reference>
<proteinExistence type="predicted"/>
<evidence type="ECO:0000313" key="1">
    <source>
        <dbReference type="EMBL" id="KAJ9063845.1"/>
    </source>
</evidence>
<comment type="caution">
    <text evidence="1">The sequence shown here is derived from an EMBL/GenBank/DDBJ whole genome shotgun (WGS) entry which is preliminary data.</text>
</comment>